<organism evidence="3 4">
    <name type="scientific">Cytospora mali</name>
    <name type="common">Apple Valsa canker fungus</name>
    <name type="synonym">Valsa mali</name>
    <dbReference type="NCBI Taxonomy" id="578113"/>
    <lineage>
        <taxon>Eukaryota</taxon>
        <taxon>Fungi</taxon>
        <taxon>Dikarya</taxon>
        <taxon>Ascomycota</taxon>
        <taxon>Pezizomycotina</taxon>
        <taxon>Sordariomycetes</taxon>
        <taxon>Sordariomycetidae</taxon>
        <taxon>Diaporthales</taxon>
        <taxon>Cytosporaceae</taxon>
        <taxon>Cytospora</taxon>
    </lineage>
</organism>
<sequence>MNDPSHKLDVLATPVVAEWVDTDGRTRYLSTGLDSEIPVTFDMTFDALTKSAFFRLRVPFFTKMHSKVDNPVFVFIPPERVATLTAEQPDALPEDVREQLGTDVIRLRLYMNEPADFVVPLNETLPKNKVNGDVLCIADLLARGTIITLYVAKLSKEQLQPLCDAVCHGDVRSLEQYADLTTLYSRKGGRVCIDVENSEAGKAGPSKIQPQASAMKTGEEVLPPYPAPMPPTAAVSSYADSSRKRRRHSSGAGTEEAHTGMLKRLMVEMFGELGQEIHALKDELQGTKQELRETQQELRETKQELREFQDALPEVRSSCIQYVDQSIEDAKEEIDDRIMDMVKETDAQIGVLVDEDLTSAKLELQDFVTDRLRSTSAEIVQRVRDAEVYLDIRLESP</sequence>
<evidence type="ECO:0000313" key="4">
    <source>
        <dbReference type="Proteomes" id="UP000078559"/>
    </source>
</evidence>
<evidence type="ECO:0000256" key="2">
    <source>
        <dbReference type="SAM" id="MobiDB-lite"/>
    </source>
</evidence>
<feature type="coiled-coil region" evidence="1">
    <location>
        <begin position="270"/>
        <end position="318"/>
    </location>
</feature>
<keyword evidence="4" id="KW-1185">Reference proteome</keyword>
<feature type="region of interest" description="Disordered" evidence="2">
    <location>
        <begin position="219"/>
        <end position="257"/>
    </location>
</feature>
<evidence type="ECO:0000313" key="3">
    <source>
        <dbReference type="EMBL" id="KUI63699.1"/>
    </source>
</evidence>
<proteinExistence type="predicted"/>
<evidence type="ECO:0000256" key="1">
    <source>
        <dbReference type="SAM" id="Coils"/>
    </source>
</evidence>
<protein>
    <submittedName>
        <fullName evidence="3">Uncharacterized protein</fullName>
    </submittedName>
</protein>
<name>A0A194VHT6_CYTMA</name>
<dbReference type="SMR" id="A0A194VHT6"/>
<dbReference type="OrthoDB" id="47007at2759"/>
<reference evidence="3" key="1">
    <citation type="submission" date="2014-12" db="EMBL/GenBank/DDBJ databases">
        <title>Genome Sequence of Valsa Canker Pathogens Uncovers a Specific Adaption of Colonization on Woody Bark.</title>
        <authorList>
            <person name="Yin Z."/>
            <person name="Liu H."/>
            <person name="Gao X."/>
            <person name="Li Z."/>
            <person name="Song N."/>
            <person name="Ke X."/>
            <person name="Dai Q."/>
            <person name="Wu Y."/>
            <person name="Sun Y."/>
            <person name="Xu J.-R."/>
            <person name="Kang Z.K."/>
            <person name="Wang L."/>
            <person name="Huang L."/>
        </authorList>
    </citation>
    <scope>NUCLEOTIDE SEQUENCE [LARGE SCALE GENOMIC DNA]</scope>
    <source>
        <strain evidence="3">03-8</strain>
    </source>
</reference>
<gene>
    <name evidence="3" type="ORF">VM1G_10430</name>
</gene>
<keyword evidence="1" id="KW-0175">Coiled coil</keyword>
<dbReference type="EMBL" id="KN796114">
    <property type="protein sequence ID" value="KUI63699.1"/>
    <property type="molecule type" value="Genomic_DNA"/>
</dbReference>
<dbReference type="Proteomes" id="UP000078559">
    <property type="component" value="Unassembled WGS sequence"/>
</dbReference>
<dbReference type="AlphaFoldDB" id="A0A194VHT6"/>
<accession>A0A194VHT6</accession>